<dbReference type="Proteomes" id="UP000640335">
    <property type="component" value="Unassembled WGS sequence"/>
</dbReference>
<proteinExistence type="predicted"/>
<keyword evidence="3" id="KW-1185">Reference proteome</keyword>
<comment type="caution">
    <text evidence="2">The sequence shown here is derived from an EMBL/GenBank/DDBJ whole genome shotgun (WGS) entry which is preliminary data.</text>
</comment>
<feature type="transmembrane region" description="Helical" evidence="1">
    <location>
        <begin position="70"/>
        <end position="88"/>
    </location>
</feature>
<accession>A0ABR8Q3Y0</accession>
<dbReference type="EMBL" id="JACSQZ010000024">
    <property type="protein sequence ID" value="MBD7915104.1"/>
    <property type="molecule type" value="Genomic_DNA"/>
</dbReference>
<protein>
    <submittedName>
        <fullName evidence="2">Uncharacterized protein</fullName>
    </submittedName>
</protein>
<evidence type="ECO:0000313" key="2">
    <source>
        <dbReference type="EMBL" id="MBD7915104.1"/>
    </source>
</evidence>
<sequence length="89" mass="9935">MKLNKFSILTLIFSILCLILVSFYFFNKLNFDFIALFLGLTQIFSGLSHIKNSKNLGENNSINGTKIIGILILIIGILLIIAASIKILF</sequence>
<feature type="transmembrane region" description="Helical" evidence="1">
    <location>
        <begin position="33"/>
        <end position="50"/>
    </location>
</feature>
<keyword evidence="1" id="KW-0812">Transmembrane</keyword>
<feature type="transmembrane region" description="Helical" evidence="1">
    <location>
        <begin position="6"/>
        <end position="26"/>
    </location>
</feature>
<keyword evidence="1" id="KW-0472">Membrane</keyword>
<evidence type="ECO:0000256" key="1">
    <source>
        <dbReference type="SAM" id="Phobius"/>
    </source>
</evidence>
<reference evidence="2 3" key="1">
    <citation type="submission" date="2020-08" db="EMBL/GenBank/DDBJ databases">
        <title>A Genomic Blueprint of the Chicken Gut Microbiome.</title>
        <authorList>
            <person name="Gilroy R."/>
            <person name="Ravi A."/>
            <person name="Getino M."/>
            <person name="Pursley I."/>
            <person name="Horton D.L."/>
            <person name="Alikhan N.-F."/>
            <person name="Baker D."/>
            <person name="Gharbi K."/>
            <person name="Hall N."/>
            <person name="Watson M."/>
            <person name="Adriaenssens E.M."/>
            <person name="Foster-Nyarko E."/>
            <person name="Jarju S."/>
            <person name="Secka A."/>
            <person name="Antonio M."/>
            <person name="Oren A."/>
            <person name="Chaudhuri R."/>
            <person name="La Ragione R.M."/>
            <person name="Hildebrand F."/>
            <person name="Pallen M.J."/>
        </authorList>
    </citation>
    <scope>NUCLEOTIDE SEQUENCE [LARGE SCALE GENOMIC DNA]</scope>
    <source>
        <strain evidence="2 3">Sa3CUN1</strain>
    </source>
</reference>
<name>A0ABR8Q3Y0_9CLOT</name>
<gene>
    <name evidence="2" type="ORF">H9660_08065</name>
</gene>
<keyword evidence="1" id="KW-1133">Transmembrane helix</keyword>
<dbReference type="RefSeq" id="WP_191749867.1">
    <property type="nucleotide sequence ID" value="NZ_JACSQZ010000024.1"/>
</dbReference>
<evidence type="ECO:0000313" key="3">
    <source>
        <dbReference type="Proteomes" id="UP000640335"/>
    </source>
</evidence>
<organism evidence="2 3">
    <name type="scientific">Clostridium gallinarum</name>
    <dbReference type="NCBI Taxonomy" id="2762246"/>
    <lineage>
        <taxon>Bacteria</taxon>
        <taxon>Bacillati</taxon>
        <taxon>Bacillota</taxon>
        <taxon>Clostridia</taxon>
        <taxon>Eubacteriales</taxon>
        <taxon>Clostridiaceae</taxon>
        <taxon>Clostridium</taxon>
    </lineage>
</organism>